<dbReference type="AlphaFoldDB" id="A0A1A9VH09"/>
<protein>
    <submittedName>
        <fullName evidence="2">Uncharacterized protein</fullName>
    </submittedName>
</protein>
<proteinExistence type="predicted"/>
<sequence length="464" mass="51562">MPTSRNATRRVHCGTKVNYYPTKSTKPSYNDPQKRDLRFIKAMLFFALKVNSGNPPPSHEILETPLRRDMEQSFQTQRNPRPPCIEARKYINASSGPRTNHPQRSQRYHASYYNPYLVEPGSIAAYEISHHAQVNLVKSGFLVAYEASHACPTDKEIYFEEATPNASLHSPPGSDQHISSPIVANVDTRPPPLGQRSDFPMSESQRYKMADAALHQQEQDATPDGAAPVLKQQPSLPQKQVPTETIPQVSPTSQRMPTYSNVNIVTPLHQYNNHNDNITTTTVSSTKTTVTTSPTNRVLPMQQRQCAQRYGNENKISYETEVKQISSHSPIPNGMKRNINNLSNQLQQQSALHNRPLLHANVTKHALPSLVAAYPNNHHHTVPTIMLNSHNDGINRTTTNSTKSTITAGANYAHANRNERNTISMALCYHKIIAPCSAQSTGSAPLQSNSTLLCSGNRLCAITI</sequence>
<dbReference type="VEuPathDB" id="VectorBase:GAUT036928"/>
<dbReference type="STRING" id="7395.A0A1A9VH09"/>
<dbReference type="Proteomes" id="UP000078200">
    <property type="component" value="Unassembled WGS sequence"/>
</dbReference>
<evidence type="ECO:0000256" key="1">
    <source>
        <dbReference type="SAM" id="MobiDB-lite"/>
    </source>
</evidence>
<feature type="region of interest" description="Disordered" evidence="1">
    <location>
        <begin position="215"/>
        <end position="257"/>
    </location>
</feature>
<feature type="compositionally biased region" description="Low complexity" evidence="1">
    <location>
        <begin position="279"/>
        <end position="293"/>
    </location>
</feature>
<feature type="compositionally biased region" description="Polar residues" evidence="1">
    <location>
        <begin position="232"/>
        <end position="257"/>
    </location>
</feature>
<feature type="region of interest" description="Disordered" evidence="1">
    <location>
        <begin position="273"/>
        <end position="293"/>
    </location>
</feature>
<reference evidence="2" key="1">
    <citation type="submission" date="2020-05" db="UniProtKB">
        <authorList>
            <consortium name="EnsemblMetazoa"/>
        </authorList>
    </citation>
    <scope>IDENTIFICATION</scope>
    <source>
        <strain evidence="2">TTRI</strain>
    </source>
</reference>
<evidence type="ECO:0000313" key="3">
    <source>
        <dbReference type="Proteomes" id="UP000078200"/>
    </source>
</evidence>
<organism evidence="2 3">
    <name type="scientific">Glossina austeni</name>
    <name type="common">Savannah tsetse fly</name>
    <dbReference type="NCBI Taxonomy" id="7395"/>
    <lineage>
        <taxon>Eukaryota</taxon>
        <taxon>Metazoa</taxon>
        <taxon>Ecdysozoa</taxon>
        <taxon>Arthropoda</taxon>
        <taxon>Hexapoda</taxon>
        <taxon>Insecta</taxon>
        <taxon>Pterygota</taxon>
        <taxon>Neoptera</taxon>
        <taxon>Endopterygota</taxon>
        <taxon>Diptera</taxon>
        <taxon>Brachycera</taxon>
        <taxon>Muscomorpha</taxon>
        <taxon>Hippoboscoidea</taxon>
        <taxon>Glossinidae</taxon>
        <taxon>Glossina</taxon>
    </lineage>
</organism>
<accession>A0A1A9VH09</accession>
<name>A0A1A9VH09_GLOAU</name>
<dbReference type="EnsemblMetazoa" id="GAUT036928-RA">
    <property type="protein sequence ID" value="GAUT036928-PA"/>
    <property type="gene ID" value="GAUT036928"/>
</dbReference>
<feature type="region of interest" description="Disordered" evidence="1">
    <location>
        <begin position="164"/>
        <end position="200"/>
    </location>
</feature>
<keyword evidence="3" id="KW-1185">Reference proteome</keyword>
<evidence type="ECO:0000313" key="2">
    <source>
        <dbReference type="EnsemblMetazoa" id="GAUT036928-PA"/>
    </source>
</evidence>